<organism evidence="2 3">
    <name type="scientific">Plectus sambesii</name>
    <dbReference type="NCBI Taxonomy" id="2011161"/>
    <lineage>
        <taxon>Eukaryota</taxon>
        <taxon>Metazoa</taxon>
        <taxon>Ecdysozoa</taxon>
        <taxon>Nematoda</taxon>
        <taxon>Chromadorea</taxon>
        <taxon>Plectida</taxon>
        <taxon>Plectina</taxon>
        <taxon>Plectoidea</taxon>
        <taxon>Plectidae</taxon>
        <taxon>Plectus</taxon>
    </lineage>
</organism>
<protein>
    <submittedName>
        <fullName evidence="3">Cytochrome P450</fullName>
    </submittedName>
</protein>
<evidence type="ECO:0000313" key="3">
    <source>
        <dbReference type="WBParaSite" id="PSAMB.scaffold7588size7412.g30271.t1"/>
    </source>
</evidence>
<keyword evidence="2" id="KW-1185">Reference proteome</keyword>
<dbReference type="GO" id="GO:0016020">
    <property type="term" value="C:membrane"/>
    <property type="evidence" value="ECO:0007669"/>
    <property type="project" value="TreeGrafter"/>
</dbReference>
<dbReference type="AlphaFoldDB" id="A0A914XG84"/>
<sequence>MFNSYVDFVLYNVVGFLFALLVWNWLPKPKPYDYTTIPGHKLNVDSEELPNISPQPGTRVTTLSSTEGNSYVIQKHQSFRAFHLNLHLTFGPLASFYWGPRYVISVGSIEILKQLQSYEDSLLAIPALAISNILLGDSACWTHHHWKSVQSRATIANPHFINENDHTTENASRRLVTVYGVAEDTVAVTTFETLVEQLSEQTQERALMDGPFGMKNEEKIGSLLDSLIRLIPSVDGCEIMCDLTSAIIAQEAQRPNKSDQSNTSFSRFLNALQRPLVIAFDKEIDIDGHPVPANIPILLCMEDLIGDFLHTTNQCAESEMRKLIEECFSWIPGLQCLVK</sequence>
<dbReference type="WBParaSite" id="PSAMB.scaffold7588size7412.g30271.t1">
    <property type="protein sequence ID" value="PSAMB.scaffold7588size7412.g30271.t1"/>
    <property type="gene ID" value="PSAMB.scaffold7588size7412.g30271"/>
</dbReference>
<dbReference type="PANTHER" id="PTHR24280">
    <property type="entry name" value="CYTOCHROME P450 20A1"/>
    <property type="match status" value="1"/>
</dbReference>
<accession>A0A914XG84</accession>
<dbReference type="InterPro" id="IPR052666">
    <property type="entry name" value="CYP450_20A1-like"/>
</dbReference>
<reference evidence="3" key="1">
    <citation type="submission" date="2022-11" db="UniProtKB">
        <authorList>
            <consortium name="WormBaseParasite"/>
        </authorList>
    </citation>
    <scope>IDENTIFICATION</scope>
</reference>
<dbReference type="PANTHER" id="PTHR24280:SF4">
    <property type="entry name" value="CYTOCHROME P450 20A1"/>
    <property type="match status" value="1"/>
</dbReference>
<keyword evidence="1" id="KW-0472">Membrane</keyword>
<name>A0A914XG84_9BILA</name>
<feature type="transmembrane region" description="Helical" evidence="1">
    <location>
        <begin position="6"/>
        <end position="26"/>
    </location>
</feature>
<keyword evidence="1" id="KW-0812">Transmembrane</keyword>
<dbReference type="Proteomes" id="UP000887566">
    <property type="component" value="Unplaced"/>
</dbReference>
<evidence type="ECO:0000256" key="1">
    <source>
        <dbReference type="SAM" id="Phobius"/>
    </source>
</evidence>
<keyword evidence="1" id="KW-1133">Transmembrane helix</keyword>
<proteinExistence type="predicted"/>
<evidence type="ECO:0000313" key="2">
    <source>
        <dbReference type="Proteomes" id="UP000887566"/>
    </source>
</evidence>